<evidence type="ECO:0000256" key="1">
    <source>
        <dbReference type="SAM" id="Phobius"/>
    </source>
</evidence>
<evidence type="ECO:0008006" key="4">
    <source>
        <dbReference type="Google" id="ProtNLM"/>
    </source>
</evidence>
<accession>A0A1T5CUP3</accession>
<feature type="transmembrane region" description="Helical" evidence="1">
    <location>
        <begin position="189"/>
        <end position="210"/>
    </location>
</feature>
<evidence type="ECO:0000313" key="2">
    <source>
        <dbReference type="EMBL" id="SKB63179.1"/>
    </source>
</evidence>
<organism evidence="2 3">
    <name type="scientific">Parabacteroides chartae</name>
    <dbReference type="NCBI Taxonomy" id="1037355"/>
    <lineage>
        <taxon>Bacteria</taxon>
        <taxon>Pseudomonadati</taxon>
        <taxon>Bacteroidota</taxon>
        <taxon>Bacteroidia</taxon>
        <taxon>Bacteroidales</taxon>
        <taxon>Tannerellaceae</taxon>
        <taxon>Parabacteroides</taxon>
    </lineage>
</organism>
<evidence type="ECO:0000313" key="3">
    <source>
        <dbReference type="Proteomes" id="UP000190852"/>
    </source>
</evidence>
<protein>
    <recommendedName>
        <fullName evidence="4">UDP-N-acetylmuramyl pentapeptide phosphotransferase/UDP-N-acetylglucosamine-1-phosphate transferase</fullName>
    </recommendedName>
</protein>
<feature type="transmembrane region" description="Helical" evidence="1">
    <location>
        <begin position="142"/>
        <end position="159"/>
    </location>
</feature>
<keyword evidence="1" id="KW-0472">Membrane</keyword>
<sequence>MVYVMIAIVLILTEMFYIRLVNKTSFFAAIHEREKDQRPVWSGAGLLLYLGMLFFSVIHGFVYPGFFFAITLLAVVGLWNNVKPISKLIQHLALWGSLLFMFNDLDIYNDSICCSFSLVLIVSVLIMYSFRAIDGVNRISGATSFVVLLTLAFINSRMVPFIDEMYLWIAIVLSFLLIFFNVKYRNRALGGEAGAGMLAVIVLFALWKLILLTNDVSYLILMVVCVIDSIVTVVYRIFRRENIFESEGRHIYQLLVSRGNIPPIIVSFLYASVQSLIVAGYFILFPYRWLYMACVLVMFILLYMYLEFYLRKLN</sequence>
<gene>
    <name evidence="2" type="ORF">SAMN05660349_02108</name>
</gene>
<feature type="transmembrane region" description="Helical" evidence="1">
    <location>
        <begin position="165"/>
        <end position="182"/>
    </location>
</feature>
<feature type="transmembrane region" description="Helical" evidence="1">
    <location>
        <begin position="6"/>
        <end position="25"/>
    </location>
</feature>
<feature type="transmembrane region" description="Helical" evidence="1">
    <location>
        <begin position="107"/>
        <end position="130"/>
    </location>
</feature>
<reference evidence="3" key="1">
    <citation type="submission" date="2017-02" db="EMBL/GenBank/DDBJ databases">
        <authorList>
            <person name="Varghese N."/>
            <person name="Submissions S."/>
        </authorList>
    </citation>
    <scope>NUCLEOTIDE SEQUENCE [LARGE SCALE GENOMIC DNA]</scope>
    <source>
        <strain evidence="3">DSM 24967</strain>
    </source>
</reference>
<keyword evidence="3" id="KW-1185">Reference proteome</keyword>
<keyword evidence="1" id="KW-0812">Transmembrane</keyword>
<dbReference type="AlphaFoldDB" id="A0A1T5CUP3"/>
<dbReference type="RefSeq" id="WP_079683605.1">
    <property type="nucleotide sequence ID" value="NZ_FUYQ01000014.1"/>
</dbReference>
<dbReference type="Proteomes" id="UP000190852">
    <property type="component" value="Unassembled WGS sequence"/>
</dbReference>
<feature type="transmembrane region" description="Helical" evidence="1">
    <location>
        <begin position="259"/>
        <end position="283"/>
    </location>
</feature>
<dbReference type="EMBL" id="FUYQ01000014">
    <property type="protein sequence ID" value="SKB63179.1"/>
    <property type="molecule type" value="Genomic_DNA"/>
</dbReference>
<name>A0A1T5CUP3_9BACT</name>
<feature type="transmembrane region" description="Helical" evidence="1">
    <location>
        <begin position="46"/>
        <end position="79"/>
    </location>
</feature>
<feature type="transmembrane region" description="Helical" evidence="1">
    <location>
        <begin position="216"/>
        <end position="238"/>
    </location>
</feature>
<feature type="transmembrane region" description="Helical" evidence="1">
    <location>
        <begin position="289"/>
        <end position="310"/>
    </location>
</feature>
<proteinExistence type="predicted"/>
<keyword evidence="1" id="KW-1133">Transmembrane helix</keyword>